<dbReference type="OrthoDB" id="3599308at2759"/>
<evidence type="ECO:0000256" key="1">
    <source>
        <dbReference type="SAM" id="MobiDB-lite"/>
    </source>
</evidence>
<proteinExistence type="predicted"/>
<dbReference type="EMBL" id="MCFK01000901">
    <property type="protein sequence ID" value="RKF65397.1"/>
    <property type="molecule type" value="Genomic_DNA"/>
</dbReference>
<gene>
    <name evidence="2" type="ORF">OnM2_009018</name>
</gene>
<reference evidence="2 3" key="1">
    <citation type="journal article" date="2018" name="BMC Genomics">
        <title>Comparative genome analyses reveal sequence features reflecting distinct modes of host-adaptation between dicot and monocot powdery mildew.</title>
        <authorList>
            <person name="Wu Y."/>
            <person name="Ma X."/>
            <person name="Pan Z."/>
            <person name="Kale S.D."/>
            <person name="Song Y."/>
            <person name="King H."/>
            <person name="Zhang Q."/>
            <person name="Presley C."/>
            <person name="Deng X."/>
            <person name="Wei C.I."/>
            <person name="Xiao S."/>
        </authorList>
    </citation>
    <scope>NUCLEOTIDE SEQUENCE [LARGE SCALE GENOMIC DNA]</scope>
    <source>
        <strain evidence="2">UMSG2</strain>
    </source>
</reference>
<keyword evidence="3" id="KW-1185">Reference proteome</keyword>
<organism evidence="2 3">
    <name type="scientific">Erysiphe neolycopersici</name>
    <dbReference type="NCBI Taxonomy" id="212602"/>
    <lineage>
        <taxon>Eukaryota</taxon>
        <taxon>Fungi</taxon>
        <taxon>Dikarya</taxon>
        <taxon>Ascomycota</taxon>
        <taxon>Pezizomycotina</taxon>
        <taxon>Leotiomycetes</taxon>
        <taxon>Erysiphales</taxon>
        <taxon>Erysiphaceae</taxon>
        <taxon>Erysiphe</taxon>
    </lineage>
</organism>
<dbReference type="STRING" id="212602.A0A420I6R5"/>
<feature type="region of interest" description="Disordered" evidence="1">
    <location>
        <begin position="153"/>
        <end position="179"/>
    </location>
</feature>
<evidence type="ECO:0000313" key="3">
    <source>
        <dbReference type="Proteomes" id="UP000286134"/>
    </source>
</evidence>
<feature type="compositionally biased region" description="Acidic residues" evidence="1">
    <location>
        <begin position="359"/>
        <end position="370"/>
    </location>
</feature>
<comment type="caution">
    <text evidence="2">The sequence shown here is derived from an EMBL/GenBank/DDBJ whole genome shotgun (WGS) entry which is preliminary data.</text>
</comment>
<sequence>MNSTSFDYSREVPYIDLTVSCQDMSFPKKPNTCRKYPQLSIPPSHSLNRVSKLPSPQKRSSRKMASVRDDKALLMSQVLQQQQQQQQHQVWNTQFSTNEYHHRQQCQAAPSTSCRPSSWHCPTLEPLQYMTPVSTTTTSLPPYPCNNSNLTPNNSSCSSSNNNDNTVSPEISPSSPLLSPAFTTSTDSLLSRDWSSPLQIYSNPAAMFESHYPLTDKPWIFDSLPQNNYFIHSPLTRDEHDYFQWNMNSTPSDYFLVNCSLTSPPTPNDAVQCHISGYPYLAEKSVSNHSLAKDQSAEEEELVGMGLYDCPESQKSPMFHHLSLDHITEVQGIRFVQSQAAELQGKGLKLEETFTPTLGDDDSVIDDDDECGTRGGGGG</sequence>
<feature type="region of interest" description="Disordered" evidence="1">
    <location>
        <begin position="354"/>
        <end position="379"/>
    </location>
</feature>
<accession>A0A420I6R5</accession>
<feature type="region of interest" description="Disordered" evidence="1">
    <location>
        <begin position="39"/>
        <end position="66"/>
    </location>
</feature>
<dbReference type="AlphaFoldDB" id="A0A420I6R5"/>
<evidence type="ECO:0000313" key="2">
    <source>
        <dbReference type="EMBL" id="RKF65397.1"/>
    </source>
</evidence>
<name>A0A420I6R5_9PEZI</name>
<protein>
    <submittedName>
        <fullName evidence="2">Putative cell morphogenesis protein las1</fullName>
    </submittedName>
</protein>
<dbReference type="Proteomes" id="UP000286134">
    <property type="component" value="Unassembled WGS sequence"/>
</dbReference>